<dbReference type="PRINTS" id="PR00420">
    <property type="entry name" value="RNGMNOXGNASE"/>
</dbReference>
<dbReference type="NCBIfam" id="NF004833">
    <property type="entry name" value="PRK06185.1-1"/>
    <property type="match status" value="1"/>
</dbReference>
<dbReference type="AlphaFoldDB" id="A0A2J7TK71"/>
<dbReference type="Gene3D" id="3.50.50.60">
    <property type="entry name" value="FAD/NAD(P)-binding domain"/>
    <property type="match status" value="2"/>
</dbReference>
<comment type="caution">
    <text evidence="3">The sequence shown here is derived from an EMBL/GenBank/DDBJ whole genome shotgun (WGS) entry which is preliminary data.</text>
</comment>
<proteinExistence type="predicted"/>
<evidence type="ECO:0000313" key="3">
    <source>
        <dbReference type="EMBL" id="PNG27164.1"/>
    </source>
</evidence>
<evidence type="ECO:0000259" key="2">
    <source>
        <dbReference type="Pfam" id="PF01494"/>
    </source>
</evidence>
<protein>
    <recommendedName>
        <fullName evidence="2">FAD-binding domain-containing protein</fullName>
    </recommendedName>
</protein>
<dbReference type="InterPro" id="IPR002938">
    <property type="entry name" value="FAD-bd"/>
</dbReference>
<dbReference type="GO" id="GO:0016491">
    <property type="term" value="F:oxidoreductase activity"/>
    <property type="evidence" value="ECO:0007669"/>
    <property type="project" value="UniProtKB-KW"/>
</dbReference>
<dbReference type="EMBL" id="PDZR01000003">
    <property type="protein sequence ID" value="PNG27164.1"/>
    <property type="molecule type" value="Genomic_DNA"/>
</dbReference>
<evidence type="ECO:0000313" key="4">
    <source>
        <dbReference type="Proteomes" id="UP000236286"/>
    </source>
</evidence>
<dbReference type="GO" id="GO:0071949">
    <property type="term" value="F:FAD binding"/>
    <property type="evidence" value="ECO:0007669"/>
    <property type="project" value="InterPro"/>
</dbReference>
<feature type="domain" description="FAD-binding" evidence="2">
    <location>
        <begin position="19"/>
        <end position="334"/>
    </location>
</feature>
<organism evidence="3 4">
    <name type="scientific">Methylocella silvestris</name>
    <dbReference type="NCBI Taxonomy" id="199596"/>
    <lineage>
        <taxon>Bacteria</taxon>
        <taxon>Pseudomonadati</taxon>
        <taxon>Pseudomonadota</taxon>
        <taxon>Alphaproteobacteria</taxon>
        <taxon>Hyphomicrobiales</taxon>
        <taxon>Beijerinckiaceae</taxon>
        <taxon>Methylocella</taxon>
    </lineage>
</organism>
<dbReference type="InterPro" id="IPR050631">
    <property type="entry name" value="PheA/TfdB_FAD_monoxygenase"/>
</dbReference>
<dbReference type="PANTHER" id="PTHR43476:SF5">
    <property type="entry name" value="FAD-DEPENDENT MONOOXYGENASE"/>
    <property type="match status" value="1"/>
</dbReference>
<dbReference type="Pfam" id="PF01494">
    <property type="entry name" value="FAD_binding_3"/>
    <property type="match status" value="1"/>
</dbReference>
<gene>
    <name evidence="3" type="ORF">CR492_05165</name>
</gene>
<name>A0A2J7TK71_METSI</name>
<sequence>MEPGDTASQPQGGAHDLSCRACVVGGGPAGMMLGLLLARAGIDVIVLEKHADFLRDFRGDTIHPSTLEALHDLGFLDEFLRLPHQEAQELAAVIGDTRVPIADFSHLPTHAKFIAFMPQWDFLNFLARKAAAYPTFRLLMSTEADGLITEGGRIAGVRAKTKDGGLMIRADLTFGADGRHSLVRAEAGFAPIEIGAPMDVLWFKLSRRADDPNETFGRLESGQMLVLINRGEHWQCGYVIAKGSADALKAEGIEALRARIKALAPFMSDRLAELASVDDARLLSVAIDRLPLWHRPGLLCIGDCAHAMSPVGGVGINLAIQDAIAAANLLSVPLLSQPRPPDDCLARVQARREFPAKATQKMQAFIQSRVISQVLSGKKLTPPLFLRLFIIWPLLRRLPARLIGLGVRPERVRSPQA</sequence>
<keyword evidence="1" id="KW-0560">Oxidoreductase</keyword>
<accession>A0A2J7TK71</accession>
<dbReference type="OrthoDB" id="9791689at2"/>
<dbReference type="NCBIfam" id="NF004834">
    <property type="entry name" value="PRK06185.1-3"/>
    <property type="match status" value="1"/>
</dbReference>
<dbReference type="Proteomes" id="UP000236286">
    <property type="component" value="Unassembled WGS sequence"/>
</dbReference>
<dbReference type="InterPro" id="IPR036188">
    <property type="entry name" value="FAD/NAD-bd_sf"/>
</dbReference>
<dbReference type="RefSeq" id="WP_102842672.1">
    <property type="nucleotide sequence ID" value="NZ_PDZR01000003.1"/>
</dbReference>
<evidence type="ECO:0000256" key="1">
    <source>
        <dbReference type="ARBA" id="ARBA00023002"/>
    </source>
</evidence>
<dbReference type="SUPFAM" id="SSF51905">
    <property type="entry name" value="FAD/NAD(P)-binding domain"/>
    <property type="match status" value="1"/>
</dbReference>
<reference evidence="3 4" key="1">
    <citation type="submission" date="2017-10" db="EMBL/GenBank/DDBJ databases">
        <title>Genome announcement of Methylocella silvestris TVC from permafrost.</title>
        <authorList>
            <person name="Wang J."/>
            <person name="Geng K."/>
            <person name="Ul-Haque F."/>
            <person name="Crombie A.T."/>
            <person name="Street L.E."/>
            <person name="Wookey P.A."/>
            <person name="Murrell J.C."/>
            <person name="Pratscher J."/>
        </authorList>
    </citation>
    <scope>NUCLEOTIDE SEQUENCE [LARGE SCALE GENOMIC DNA]</scope>
    <source>
        <strain evidence="3 4">TVC</strain>
    </source>
</reference>
<dbReference type="PANTHER" id="PTHR43476">
    <property type="entry name" value="3-(3-HYDROXY-PHENYL)PROPIONATE/3-HYDROXYCINNAMIC ACID HYDROXYLASE"/>
    <property type="match status" value="1"/>
</dbReference>